<feature type="compositionally biased region" description="Polar residues" evidence="1">
    <location>
        <begin position="160"/>
        <end position="185"/>
    </location>
</feature>
<dbReference type="Proteomes" id="UP000663872">
    <property type="component" value="Unassembled WGS sequence"/>
</dbReference>
<dbReference type="OrthoDB" id="10053050at2759"/>
<protein>
    <submittedName>
        <fullName evidence="2">Uncharacterized protein</fullName>
    </submittedName>
</protein>
<gene>
    <name evidence="4" type="ORF">GRG538_LOCUS9151</name>
    <name evidence="3" type="ORF">LUA448_LOCUS9347</name>
    <name evidence="2" type="ORF">TIS948_LOCUS12319</name>
</gene>
<dbReference type="AlphaFoldDB" id="A0A817QCX2"/>
<evidence type="ECO:0000313" key="3">
    <source>
        <dbReference type="EMBL" id="CAF3314702.1"/>
    </source>
</evidence>
<dbReference type="EMBL" id="CAJNYT010001033">
    <property type="protein sequence ID" value="CAF3391368.1"/>
    <property type="molecule type" value="Genomic_DNA"/>
</dbReference>
<sequence length="195" mass="22085">MPRHEMKQMAYRQAVVEQPQEIENVFRVSSGEKILQVYECDDRCCGCGPKYKVELTDARIIQRRKNKVCCCSCYHTDSMLFLSDISSVKDKPENDCRCLANPCSMLCCLFFTCCPCIVCGLHRGIEVAFRGGFGQEVFTFSRSQVNDALSTIPIAAIPHKTSSGNNSYQPISYSHTRNAPPQNRSNRNRDTDETF</sequence>
<dbReference type="Proteomes" id="UP000663833">
    <property type="component" value="Unassembled WGS sequence"/>
</dbReference>
<evidence type="ECO:0000256" key="1">
    <source>
        <dbReference type="SAM" id="MobiDB-lite"/>
    </source>
</evidence>
<proteinExistence type="predicted"/>
<accession>A0A817QCX2</accession>
<dbReference type="EMBL" id="CAJNYD010001066">
    <property type="protein sequence ID" value="CAF3314702.1"/>
    <property type="molecule type" value="Genomic_DNA"/>
</dbReference>
<evidence type="ECO:0000313" key="5">
    <source>
        <dbReference type="Proteomes" id="UP000663825"/>
    </source>
</evidence>
<comment type="caution">
    <text evidence="2">The sequence shown here is derived from an EMBL/GenBank/DDBJ whole genome shotgun (WGS) entry which is preliminary data.</text>
</comment>
<dbReference type="Proteomes" id="UP000663825">
    <property type="component" value="Unassembled WGS sequence"/>
</dbReference>
<name>A0A817QCX2_9BILA</name>
<feature type="region of interest" description="Disordered" evidence="1">
    <location>
        <begin position="160"/>
        <end position="195"/>
    </location>
</feature>
<evidence type="ECO:0000313" key="4">
    <source>
        <dbReference type="EMBL" id="CAF3391368.1"/>
    </source>
</evidence>
<reference evidence="2" key="1">
    <citation type="submission" date="2021-02" db="EMBL/GenBank/DDBJ databases">
        <authorList>
            <person name="Nowell W R."/>
        </authorList>
    </citation>
    <scope>NUCLEOTIDE SEQUENCE</scope>
</reference>
<evidence type="ECO:0000313" key="2">
    <source>
        <dbReference type="EMBL" id="CAF3196656.1"/>
    </source>
</evidence>
<dbReference type="EMBL" id="CAJNXB010001816">
    <property type="protein sequence ID" value="CAF3196656.1"/>
    <property type="molecule type" value="Genomic_DNA"/>
</dbReference>
<organism evidence="2 5">
    <name type="scientific">Rotaria socialis</name>
    <dbReference type="NCBI Taxonomy" id="392032"/>
    <lineage>
        <taxon>Eukaryota</taxon>
        <taxon>Metazoa</taxon>
        <taxon>Spiralia</taxon>
        <taxon>Gnathifera</taxon>
        <taxon>Rotifera</taxon>
        <taxon>Eurotatoria</taxon>
        <taxon>Bdelloidea</taxon>
        <taxon>Philodinida</taxon>
        <taxon>Philodinidae</taxon>
        <taxon>Rotaria</taxon>
    </lineage>
</organism>